<keyword evidence="1" id="KW-0732">Signal</keyword>
<evidence type="ECO:0000313" key="3">
    <source>
        <dbReference type="Proteomes" id="UP000077115"/>
    </source>
</evidence>
<name>A0A177W956_BATDL</name>
<evidence type="ECO:0000313" key="2">
    <source>
        <dbReference type="EMBL" id="OAJ36234.1"/>
    </source>
</evidence>
<reference evidence="2 3" key="1">
    <citation type="submission" date="2006-10" db="EMBL/GenBank/DDBJ databases">
        <title>The Genome Sequence of Batrachochytrium dendrobatidis JEL423.</title>
        <authorList>
            <consortium name="The Broad Institute Genome Sequencing Platform"/>
            <person name="Birren B."/>
            <person name="Lander E."/>
            <person name="Galagan J."/>
            <person name="Cuomo C."/>
            <person name="Devon K."/>
            <person name="Jaffe D."/>
            <person name="Butler J."/>
            <person name="Alvarez P."/>
            <person name="Gnerre S."/>
            <person name="Grabherr M."/>
            <person name="Kleber M."/>
            <person name="Mauceli E."/>
            <person name="Brockman W."/>
            <person name="Young S."/>
            <person name="LaButti K."/>
            <person name="Sykes S."/>
            <person name="DeCaprio D."/>
            <person name="Crawford M."/>
            <person name="Koehrsen M."/>
            <person name="Engels R."/>
            <person name="Montgomery P."/>
            <person name="Pearson M."/>
            <person name="Howarth C."/>
            <person name="Larson L."/>
            <person name="White J."/>
            <person name="O'Leary S."/>
            <person name="Kodira C."/>
            <person name="Zeng Q."/>
            <person name="Yandava C."/>
            <person name="Alvarado L."/>
            <person name="Longcore J."/>
            <person name="James T."/>
        </authorList>
    </citation>
    <scope>NUCLEOTIDE SEQUENCE [LARGE SCALE GENOMIC DNA]</scope>
    <source>
        <strain evidence="2 3">JEL423</strain>
    </source>
</reference>
<dbReference type="VEuPathDB" id="FungiDB:BDEG_20430"/>
<dbReference type="Proteomes" id="UP000077115">
    <property type="component" value="Unassembled WGS sequence"/>
</dbReference>
<accession>A0A177W956</accession>
<protein>
    <submittedName>
        <fullName evidence="2">Uncharacterized protein</fullName>
    </submittedName>
</protein>
<sequence length="122" mass="13265">MPVFFFLLLIGAAFLTVLPLTWEDPPMHTPTLPKQPIPTLSSLDFPPIRPTTIKVAPSETQLSHLTDIPLTSQASISKYDSQAKKLQRQMALSPALGGQVETADIRSAARQIASRNSSGKKT</sequence>
<reference evidence="2 3" key="2">
    <citation type="submission" date="2016-05" db="EMBL/GenBank/DDBJ databases">
        <title>Lineage-specific infection strategies underlie the spectrum of fungal disease in amphibians.</title>
        <authorList>
            <person name="Cuomo C.A."/>
            <person name="Farrer R.A."/>
            <person name="James T."/>
            <person name="Longcore J."/>
            <person name="Birren B."/>
        </authorList>
    </citation>
    <scope>NUCLEOTIDE SEQUENCE [LARGE SCALE GENOMIC DNA]</scope>
    <source>
        <strain evidence="2 3">JEL423</strain>
    </source>
</reference>
<feature type="chain" id="PRO_5008077398" evidence="1">
    <location>
        <begin position="24"/>
        <end position="122"/>
    </location>
</feature>
<gene>
    <name evidence="2" type="ORF">BDEG_20430</name>
</gene>
<organism evidence="2 3">
    <name type="scientific">Batrachochytrium dendrobatidis (strain JEL423)</name>
    <dbReference type="NCBI Taxonomy" id="403673"/>
    <lineage>
        <taxon>Eukaryota</taxon>
        <taxon>Fungi</taxon>
        <taxon>Fungi incertae sedis</taxon>
        <taxon>Chytridiomycota</taxon>
        <taxon>Chytridiomycota incertae sedis</taxon>
        <taxon>Chytridiomycetes</taxon>
        <taxon>Rhizophydiales</taxon>
        <taxon>Rhizophydiales incertae sedis</taxon>
        <taxon>Batrachochytrium</taxon>
    </lineage>
</organism>
<dbReference type="STRING" id="403673.A0A177W956"/>
<feature type="signal peptide" evidence="1">
    <location>
        <begin position="1"/>
        <end position="23"/>
    </location>
</feature>
<evidence type="ECO:0000256" key="1">
    <source>
        <dbReference type="SAM" id="SignalP"/>
    </source>
</evidence>
<dbReference type="EMBL" id="DS022300">
    <property type="protein sequence ID" value="OAJ36234.1"/>
    <property type="molecule type" value="Genomic_DNA"/>
</dbReference>
<dbReference type="AlphaFoldDB" id="A0A177W956"/>
<proteinExistence type="predicted"/>